<feature type="compositionally biased region" description="Pro residues" evidence="1">
    <location>
        <begin position="36"/>
        <end position="59"/>
    </location>
</feature>
<reference evidence="2 3" key="1">
    <citation type="submission" date="2014-04" db="EMBL/GenBank/DDBJ databases">
        <authorList>
            <consortium name="DOE Joint Genome Institute"/>
            <person name="Kuo A."/>
            <person name="Kohler A."/>
            <person name="Nagy L.G."/>
            <person name="Floudas D."/>
            <person name="Copeland A."/>
            <person name="Barry K.W."/>
            <person name="Cichocki N."/>
            <person name="Veneault-Fourrey C."/>
            <person name="LaButti K."/>
            <person name="Lindquist E.A."/>
            <person name="Lipzen A."/>
            <person name="Lundell T."/>
            <person name="Morin E."/>
            <person name="Murat C."/>
            <person name="Sun H."/>
            <person name="Tunlid A."/>
            <person name="Henrissat B."/>
            <person name="Grigoriev I.V."/>
            <person name="Hibbett D.S."/>
            <person name="Martin F."/>
            <person name="Nordberg H.P."/>
            <person name="Cantor M.N."/>
            <person name="Hua S.X."/>
        </authorList>
    </citation>
    <scope>NUCLEOTIDE SEQUENCE [LARGE SCALE GENOMIC DNA]</scope>
    <source>
        <strain evidence="2 3">Foug A</strain>
    </source>
</reference>
<organism evidence="2 3">
    <name type="scientific">Scleroderma citrinum Foug A</name>
    <dbReference type="NCBI Taxonomy" id="1036808"/>
    <lineage>
        <taxon>Eukaryota</taxon>
        <taxon>Fungi</taxon>
        <taxon>Dikarya</taxon>
        <taxon>Basidiomycota</taxon>
        <taxon>Agaricomycotina</taxon>
        <taxon>Agaricomycetes</taxon>
        <taxon>Agaricomycetidae</taxon>
        <taxon>Boletales</taxon>
        <taxon>Sclerodermatineae</taxon>
        <taxon>Sclerodermataceae</taxon>
        <taxon>Scleroderma</taxon>
    </lineage>
</organism>
<proteinExistence type="predicted"/>
<evidence type="ECO:0000256" key="1">
    <source>
        <dbReference type="SAM" id="MobiDB-lite"/>
    </source>
</evidence>
<dbReference type="HOGENOM" id="CLU_2591215_0_0_1"/>
<dbReference type="InParanoid" id="A0A0C2ZBE3"/>
<keyword evidence="3" id="KW-1185">Reference proteome</keyword>
<name>A0A0C2ZBE3_9AGAM</name>
<gene>
    <name evidence="2" type="ORF">SCLCIDRAFT_27580</name>
</gene>
<feature type="region of interest" description="Disordered" evidence="1">
    <location>
        <begin position="1"/>
        <end position="62"/>
    </location>
</feature>
<sequence>MSPNSDVPAITPDEPMIDLTEDHSDPSADIFMALTPEPPIGTTPSTPHPNTPIVHPPPSGSFIVDESLSNPWKSGHTFTF</sequence>
<protein>
    <submittedName>
        <fullName evidence="2">Uncharacterized protein</fullName>
    </submittedName>
</protein>
<accession>A0A0C2ZBE3</accession>
<dbReference type="EMBL" id="KN822077">
    <property type="protein sequence ID" value="KIM59143.1"/>
    <property type="molecule type" value="Genomic_DNA"/>
</dbReference>
<evidence type="ECO:0000313" key="3">
    <source>
        <dbReference type="Proteomes" id="UP000053989"/>
    </source>
</evidence>
<dbReference type="AlphaFoldDB" id="A0A0C2ZBE3"/>
<evidence type="ECO:0000313" key="2">
    <source>
        <dbReference type="EMBL" id="KIM59143.1"/>
    </source>
</evidence>
<reference evidence="3" key="2">
    <citation type="submission" date="2015-01" db="EMBL/GenBank/DDBJ databases">
        <title>Evolutionary Origins and Diversification of the Mycorrhizal Mutualists.</title>
        <authorList>
            <consortium name="DOE Joint Genome Institute"/>
            <consortium name="Mycorrhizal Genomics Consortium"/>
            <person name="Kohler A."/>
            <person name="Kuo A."/>
            <person name="Nagy L.G."/>
            <person name="Floudas D."/>
            <person name="Copeland A."/>
            <person name="Barry K.W."/>
            <person name="Cichocki N."/>
            <person name="Veneault-Fourrey C."/>
            <person name="LaButti K."/>
            <person name="Lindquist E.A."/>
            <person name="Lipzen A."/>
            <person name="Lundell T."/>
            <person name="Morin E."/>
            <person name="Murat C."/>
            <person name="Riley R."/>
            <person name="Ohm R."/>
            <person name="Sun H."/>
            <person name="Tunlid A."/>
            <person name="Henrissat B."/>
            <person name="Grigoriev I.V."/>
            <person name="Hibbett D.S."/>
            <person name="Martin F."/>
        </authorList>
    </citation>
    <scope>NUCLEOTIDE SEQUENCE [LARGE SCALE GENOMIC DNA]</scope>
    <source>
        <strain evidence="3">Foug A</strain>
    </source>
</reference>
<dbReference type="Proteomes" id="UP000053989">
    <property type="component" value="Unassembled WGS sequence"/>
</dbReference>